<dbReference type="InterPro" id="IPR036465">
    <property type="entry name" value="vWFA_dom_sf"/>
</dbReference>
<evidence type="ECO:0000259" key="2">
    <source>
        <dbReference type="PROSITE" id="PS51233"/>
    </source>
</evidence>
<dbReference type="Gene3D" id="3.40.50.410">
    <property type="entry name" value="von Willebrand factor, type A domain"/>
    <property type="match status" value="1"/>
</dbReference>
<evidence type="ECO:0000259" key="1">
    <source>
        <dbReference type="PROSITE" id="PS50234"/>
    </source>
</evidence>
<reference evidence="3" key="1">
    <citation type="journal article" date="2014" name="Nat. Commun.">
        <title>The rainbow trout genome provides novel insights into evolution after whole-genome duplication in vertebrates.</title>
        <authorList>
            <person name="Berthelot C."/>
            <person name="Brunet F."/>
            <person name="Chalopin D."/>
            <person name="Juanchich A."/>
            <person name="Bernard M."/>
            <person name="Noel B."/>
            <person name="Bento P."/>
            <person name="Da Silva C."/>
            <person name="Labadie K."/>
            <person name="Alberti A."/>
            <person name="Aury J.M."/>
            <person name="Louis A."/>
            <person name="Dehais P."/>
            <person name="Bardou P."/>
            <person name="Montfort J."/>
            <person name="Klopp C."/>
            <person name="Cabau C."/>
            <person name="Gaspin C."/>
            <person name="Thorgaard G.H."/>
            <person name="Boussaha M."/>
            <person name="Quillet E."/>
            <person name="Guyomard R."/>
            <person name="Galiana D."/>
            <person name="Bobe J."/>
            <person name="Volff J.N."/>
            <person name="Genet C."/>
            <person name="Wincker P."/>
            <person name="Jaillon O."/>
            <person name="Roest Crollius H."/>
            <person name="Guiguen Y."/>
        </authorList>
    </citation>
    <scope>NUCLEOTIDE SEQUENCE [LARGE SCALE GENOMIC DNA]</scope>
</reference>
<dbReference type="InterPro" id="IPR001846">
    <property type="entry name" value="VWF_type-D"/>
</dbReference>
<evidence type="ECO:0008006" key="5">
    <source>
        <dbReference type="Google" id="ProtNLM"/>
    </source>
</evidence>
<dbReference type="Proteomes" id="UP000193380">
    <property type="component" value="Unassembled WGS sequence"/>
</dbReference>
<evidence type="ECO:0000313" key="4">
    <source>
        <dbReference type="Proteomes" id="UP000193380"/>
    </source>
</evidence>
<proteinExistence type="predicted"/>
<dbReference type="InterPro" id="IPR002035">
    <property type="entry name" value="VWF_A"/>
</dbReference>
<sequence>MLVIDRSTDQLQEATNEALTAGVSVFPIGIGPGYDRAELSLLGSHGDQDNTLHLNSMEELMMLLTLDKSYTDKLCRAGPPGVCVDDDGNERKPGESWLLPDRCHSVLCHPSGAVTVQSHKVNCDRLEPPACSNHMSPLRVQDNCGCHWDCPCVCMGSSTNHVVRFDGVALRLEGEGLCSYTLLTVAGDTGGSEVTLHSGTCPGSSNQNEVCMKVMEFTHGQSTVLLKDDMTVGPRGVN</sequence>
<protein>
    <recommendedName>
        <fullName evidence="5">VWFA domain-containing protein</fullName>
    </recommendedName>
</protein>
<dbReference type="PROSITE" id="PS51233">
    <property type="entry name" value="VWFD"/>
    <property type="match status" value="1"/>
</dbReference>
<feature type="domain" description="VWFD" evidence="2">
    <location>
        <begin position="152"/>
        <end position="238"/>
    </location>
</feature>
<gene>
    <name evidence="3" type="ORF">GSONMT00000125001</name>
</gene>
<organism evidence="3 4">
    <name type="scientific">Oncorhynchus mykiss</name>
    <name type="common">Rainbow trout</name>
    <name type="synonym">Salmo gairdneri</name>
    <dbReference type="NCBI Taxonomy" id="8022"/>
    <lineage>
        <taxon>Eukaryota</taxon>
        <taxon>Metazoa</taxon>
        <taxon>Chordata</taxon>
        <taxon>Craniata</taxon>
        <taxon>Vertebrata</taxon>
        <taxon>Euteleostomi</taxon>
        <taxon>Actinopterygii</taxon>
        <taxon>Neopterygii</taxon>
        <taxon>Teleostei</taxon>
        <taxon>Protacanthopterygii</taxon>
        <taxon>Salmoniformes</taxon>
        <taxon>Salmonidae</taxon>
        <taxon>Salmoninae</taxon>
        <taxon>Oncorhynchus</taxon>
    </lineage>
</organism>
<feature type="domain" description="VWFA" evidence="1">
    <location>
        <begin position="1"/>
        <end position="74"/>
    </location>
</feature>
<dbReference type="SUPFAM" id="SSF53300">
    <property type="entry name" value="vWA-like"/>
    <property type="match status" value="1"/>
</dbReference>
<dbReference type="Pfam" id="PF00094">
    <property type="entry name" value="VWD"/>
    <property type="match status" value="1"/>
</dbReference>
<reference evidence="3" key="2">
    <citation type="submission" date="2014-03" db="EMBL/GenBank/DDBJ databases">
        <authorList>
            <person name="Genoscope - CEA"/>
        </authorList>
    </citation>
    <scope>NUCLEOTIDE SEQUENCE</scope>
</reference>
<dbReference type="STRING" id="8022.A0A060YIS7"/>
<dbReference type="PaxDb" id="8022-A0A060YIS7"/>
<evidence type="ECO:0000313" key="3">
    <source>
        <dbReference type="EMBL" id="CDQ89339.1"/>
    </source>
</evidence>
<dbReference type="AlphaFoldDB" id="A0A060YIS7"/>
<name>A0A060YIS7_ONCMY</name>
<accession>A0A060YIS7</accession>
<dbReference type="EMBL" id="FR909418">
    <property type="protein sequence ID" value="CDQ89339.1"/>
    <property type="molecule type" value="Genomic_DNA"/>
</dbReference>
<dbReference type="PROSITE" id="PS50234">
    <property type="entry name" value="VWFA"/>
    <property type="match status" value="1"/>
</dbReference>